<feature type="transmembrane region" description="Helical" evidence="9">
    <location>
        <begin position="285"/>
        <end position="308"/>
    </location>
</feature>
<keyword evidence="6 9" id="KW-1133">Transmembrane helix</keyword>
<keyword evidence="7 9" id="KW-0472">Membrane</keyword>
<comment type="similarity">
    <text evidence="8">Belongs to the TsuA/YedE (TC 9.B.102) family.</text>
</comment>
<keyword evidence="4" id="KW-0997">Cell inner membrane</keyword>
<accession>A0A858SVN0</accession>
<evidence type="ECO:0000256" key="8">
    <source>
        <dbReference type="ARBA" id="ARBA00035655"/>
    </source>
</evidence>
<keyword evidence="3" id="KW-1003">Cell membrane</keyword>
<keyword evidence="5 9" id="KW-0812">Transmembrane</keyword>
<dbReference type="InterPro" id="IPR007272">
    <property type="entry name" value="Sulf_transp_TsuA/YedE"/>
</dbReference>
<dbReference type="EMBL" id="CP048788">
    <property type="protein sequence ID" value="QJF52340.1"/>
    <property type="molecule type" value="Genomic_DNA"/>
</dbReference>
<feature type="transmembrane region" description="Helical" evidence="9">
    <location>
        <begin position="15"/>
        <end position="38"/>
    </location>
</feature>
<evidence type="ECO:0000256" key="4">
    <source>
        <dbReference type="ARBA" id="ARBA00022519"/>
    </source>
</evidence>
<feature type="transmembrane region" description="Helical" evidence="9">
    <location>
        <begin position="164"/>
        <end position="185"/>
    </location>
</feature>
<proteinExistence type="inferred from homology"/>
<feature type="transmembrane region" description="Helical" evidence="9">
    <location>
        <begin position="123"/>
        <end position="144"/>
    </location>
</feature>
<feature type="transmembrane region" description="Helical" evidence="9">
    <location>
        <begin position="237"/>
        <end position="264"/>
    </location>
</feature>
<feature type="transmembrane region" description="Helical" evidence="9">
    <location>
        <begin position="192"/>
        <end position="217"/>
    </location>
</feature>
<name>A0A858SVN0_9RHOB</name>
<feature type="transmembrane region" description="Helical" evidence="9">
    <location>
        <begin position="90"/>
        <end position="111"/>
    </location>
</feature>
<evidence type="ECO:0000313" key="10">
    <source>
        <dbReference type="EMBL" id="QJF52340.1"/>
    </source>
</evidence>
<dbReference type="RefSeq" id="WP_169641559.1">
    <property type="nucleotide sequence ID" value="NZ_CP048788.1"/>
</dbReference>
<feature type="transmembrane region" description="Helical" evidence="9">
    <location>
        <begin position="314"/>
        <end position="333"/>
    </location>
</feature>
<dbReference type="Pfam" id="PF04143">
    <property type="entry name" value="Sulf_transp"/>
    <property type="match status" value="2"/>
</dbReference>
<organism evidence="10 11">
    <name type="scientific">Roseobacter ponti</name>
    <dbReference type="NCBI Taxonomy" id="1891787"/>
    <lineage>
        <taxon>Bacteria</taxon>
        <taxon>Pseudomonadati</taxon>
        <taxon>Pseudomonadota</taxon>
        <taxon>Alphaproteobacteria</taxon>
        <taxon>Rhodobacterales</taxon>
        <taxon>Roseobacteraceae</taxon>
        <taxon>Roseobacter</taxon>
    </lineage>
</organism>
<comment type="subcellular location">
    <subcellularLocation>
        <location evidence="1">Cell inner membrane</location>
        <topology evidence="1">Multi-pass membrane protein</topology>
    </subcellularLocation>
</comment>
<keyword evidence="11" id="KW-1185">Reference proteome</keyword>
<evidence type="ECO:0000256" key="5">
    <source>
        <dbReference type="ARBA" id="ARBA00022692"/>
    </source>
</evidence>
<gene>
    <name evidence="10" type="ORF">G3256_14730</name>
</gene>
<evidence type="ECO:0000256" key="1">
    <source>
        <dbReference type="ARBA" id="ARBA00004429"/>
    </source>
</evidence>
<evidence type="ECO:0000256" key="6">
    <source>
        <dbReference type="ARBA" id="ARBA00022989"/>
    </source>
</evidence>
<dbReference type="AlphaFoldDB" id="A0A858SVN0"/>
<evidence type="ECO:0000256" key="9">
    <source>
        <dbReference type="SAM" id="Phobius"/>
    </source>
</evidence>
<protein>
    <submittedName>
        <fullName evidence="10">YeeE/YedE family protein</fullName>
    </submittedName>
</protein>
<dbReference type="Proteomes" id="UP000503308">
    <property type="component" value="Chromosome"/>
</dbReference>
<evidence type="ECO:0000256" key="3">
    <source>
        <dbReference type="ARBA" id="ARBA00022475"/>
    </source>
</evidence>
<sequence length="348" mass="35165">MLLELYDLSLPVHTMHLLFALAIGAVFGACAQISRFCLRRAVAGEDGADASAASVWISALAVAIGVFAAARFTGFVDVSDHRLMSGSIPVLAIVTGGLLFGAGMVLTRGCVSRLTVLSSTGNLRAVVVLAVFALVAHATLKGVLAPLRTGLGSFNVDLPVGTLASVPGVAPALSIGLLGLAFYLARSSGTRPLYILLGGVIGLVSVAGWMTTSVLLFDEFDPLPAQSAAFTLPWSDTLFWFIASSSIPAGFGAGFIGGVLLGSFSSAALRGELALQSFTAPSETIRYMSGGALMGLGGVLAGGCTVGAGLSGGAMLSISALLALGSIITGAALTRQFPAFRRGARAVA</sequence>
<reference evidence="10 11" key="1">
    <citation type="submission" date="2020-02" db="EMBL/GenBank/DDBJ databases">
        <title>Genome sequence of Roseobacter ponti.</title>
        <authorList>
            <person name="Hollensteiner J."/>
            <person name="Schneider D."/>
            <person name="Poehlein A."/>
            <person name="Daniel R."/>
        </authorList>
    </citation>
    <scope>NUCLEOTIDE SEQUENCE [LARGE SCALE GENOMIC DNA]</scope>
    <source>
        <strain evidence="10 11">DSM 106830</strain>
    </source>
</reference>
<dbReference type="KEGG" id="rpon:G3256_14730"/>
<dbReference type="PANTHER" id="PTHR30574:SF1">
    <property type="entry name" value="SULPHUR TRANSPORT DOMAIN-CONTAINING PROTEIN"/>
    <property type="match status" value="1"/>
</dbReference>
<dbReference type="GO" id="GO:0005886">
    <property type="term" value="C:plasma membrane"/>
    <property type="evidence" value="ECO:0007669"/>
    <property type="project" value="UniProtKB-SubCell"/>
</dbReference>
<evidence type="ECO:0000256" key="2">
    <source>
        <dbReference type="ARBA" id="ARBA00022448"/>
    </source>
</evidence>
<feature type="transmembrane region" description="Helical" evidence="9">
    <location>
        <begin position="50"/>
        <end position="70"/>
    </location>
</feature>
<evidence type="ECO:0000313" key="11">
    <source>
        <dbReference type="Proteomes" id="UP000503308"/>
    </source>
</evidence>
<dbReference type="PANTHER" id="PTHR30574">
    <property type="entry name" value="INNER MEMBRANE PROTEIN YEDE"/>
    <property type="match status" value="1"/>
</dbReference>
<evidence type="ECO:0000256" key="7">
    <source>
        <dbReference type="ARBA" id="ARBA00023136"/>
    </source>
</evidence>
<keyword evidence="2" id="KW-0813">Transport</keyword>